<dbReference type="AlphaFoldDB" id="A0A843WUK0"/>
<comment type="caution">
    <text evidence="1">The sequence shown here is derived from an EMBL/GenBank/DDBJ whole genome shotgun (WGS) entry which is preliminary data.</text>
</comment>
<evidence type="ECO:0000313" key="1">
    <source>
        <dbReference type="EMBL" id="MQM06240.1"/>
    </source>
</evidence>
<sequence length="111" mass="11453">MSSAVGLVLSGCLVQTPNCYFGNPFLGAILGGTGRVCAEGCFRIVFDSAGSARVVLGQTLVVGRGISLFRCFVALNSRSSDPSVAARPLGSLAGGSGRSGRYTFYFNSSFL</sequence>
<keyword evidence="2" id="KW-1185">Reference proteome</keyword>
<name>A0A843WUK0_COLES</name>
<protein>
    <submittedName>
        <fullName evidence="1">Uncharacterized protein</fullName>
    </submittedName>
</protein>
<reference evidence="1" key="1">
    <citation type="submission" date="2017-07" db="EMBL/GenBank/DDBJ databases">
        <title>Taro Niue Genome Assembly and Annotation.</title>
        <authorList>
            <person name="Atibalentja N."/>
            <person name="Keating K."/>
            <person name="Fields C.J."/>
        </authorList>
    </citation>
    <scope>NUCLEOTIDE SEQUENCE</scope>
    <source>
        <strain evidence="1">Niue_2</strain>
        <tissue evidence="1">Leaf</tissue>
    </source>
</reference>
<gene>
    <name evidence="1" type="ORF">Taro_039061</name>
</gene>
<dbReference type="Proteomes" id="UP000652761">
    <property type="component" value="Unassembled WGS sequence"/>
</dbReference>
<proteinExistence type="predicted"/>
<accession>A0A843WUK0</accession>
<dbReference type="EMBL" id="NMUH01003578">
    <property type="protein sequence ID" value="MQM06240.1"/>
    <property type="molecule type" value="Genomic_DNA"/>
</dbReference>
<organism evidence="1 2">
    <name type="scientific">Colocasia esculenta</name>
    <name type="common">Wild taro</name>
    <name type="synonym">Arum esculentum</name>
    <dbReference type="NCBI Taxonomy" id="4460"/>
    <lineage>
        <taxon>Eukaryota</taxon>
        <taxon>Viridiplantae</taxon>
        <taxon>Streptophyta</taxon>
        <taxon>Embryophyta</taxon>
        <taxon>Tracheophyta</taxon>
        <taxon>Spermatophyta</taxon>
        <taxon>Magnoliopsida</taxon>
        <taxon>Liliopsida</taxon>
        <taxon>Araceae</taxon>
        <taxon>Aroideae</taxon>
        <taxon>Colocasieae</taxon>
        <taxon>Colocasia</taxon>
    </lineage>
</organism>
<evidence type="ECO:0000313" key="2">
    <source>
        <dbReference type="Proteomes" id="UP000652761"/>
    </source>
</evidence>